<comment type="caution">
    <text evidence="1">The sequence shown here is derived from an EMBL/GenBank/DDBJ whole genome shotgun (WGS) entry which is preliminary data.</text>
</comment>
<dbReference type="PROSITE" id="PS51257">
    <property type="entry name" value="PROKAR_LIPOPROTEIN"/>
    <property type="match status" value="1"/>
</dbReference>
<evidence type="ECO:0000313" key="1">
    <source>
        <dbReference type="EMBL" id="RKX66151.1"/>
    </source>
</evidence>
<evidence type="ECO:0000313" key="2">
    <source>
        <dbReference type="Proteomes" id="UP000282321"/>
    </source>
</evidence>
<reference evidence="1 2" key="1">
    <citation type="submission" date="2018-06" db="EMBL/GenBank/DDBJ databases">
        <title>Extensive metabolic versatility and redundancy in microbially diverse, dynamic hydrothermal sediments.</title>
        <authorList>
            <person name="Dombrowski N."/>
            <person name="Teske A."/>
            <person name="Baker B.J."/>
        </authorList>
    </citation>
    <scope>NUCLEOTIDE SEQUENCE [LARGE SCALE GENOMIC DNA]</scope>
    <source>
        <strain evidence="1">B35_G9</strain>
    </source>
</reference>
<gene>
    <name evidence="1" type="ORF">DRP44_04745</name>
</gene>
<protein>
    <submittedName>
        <fullName evidence="1">Uncharacterized protein</fullName>
    </submittedName>
</protein>
<organism evidence="1 2">
    <name type="scientific">candidate division TA06 bacterium</name>
    <dbReference type="NCBI Taxonomy" id="2250710"/>
    <lineage>
        <taxon>Bacteria</taxon>
        <taxon>Bacteria division TA06</taxon>
    </lineage>
</organism>
<sequence length="287" mass="32272">MKRCYFFLLFVTIVVLFLSCSINKPIVTGETGITIDHSYTRIDAIPMSWIRKAKSDLIIAYGHTSHGSQLVTGMQGLVNFKGIIYSFNETGEDSALQLRDTPFDGAYDLGNPDFTAWATATRQYLDAHTEVNVVIWSWCGEVSNADSTDIITYLNLMNGLEYDYPSVKFVYMTGHLDGTGLNGNLHLRNNQIRIFCSVNNKILYDFEDIESYDPDGNYFGDKLADDGCNYDSDGDGIQDANWAREWENAHPGEWYDCAAAHTEPLNANQKAYAAWSLWARLAGWEGI</sequence>
<accession>A0A660S882</accession>
<dbReference type="EMBL" id="QNBC01000054">
    <property type="protein sequence ID" value="RKX66151.1"/>
    <property type="molecule type" value="Genomic_DNA"/>
</dbReference>
<proteinExistence type="predicted"/>
<dbReference type="AlphaFoldDB" id="A0A660S882"/>
<name>A0A660S882_UNCT6</name>
<dbReference type="Proteomes" id="UP000282321">
    <property type="component" value="Unassembled WGS sequence"/>
</dbReference>